<dbReference type="EMBL" id="BMIK01000030">
    <property type="protein sequence ID" value="GGC48521.1"/>
    <property type="molecule type" value="Genomic_DNA"/>
</dbReference>
<comment type="caution">
    <text evidence="2">The sequence shown here is derived from an EMBL/GenBank/DDBJ whole genome shotgun (WGS) entry which is preliminary data.</text>
</comment>
<reference evidence="3" key="1">
    <citation type="journal article" date="2019" name="Int. J. Syst. Evol. Microbiol.">
        <title>The Global Catalogue of Microorganisms (GCM) 10K type strain sequencing project: providing services to taxonomists for standard genome sequencing and annotation.</title>
        <authorList>
            <consortium name="The Broad Institute Genomics Platform"/>
            <consortium name="The Broad Institute Genome Sequencing Center for Infectious Disease"/>
            <person name="Wu L."/>
            <person name="Ma J."/>
        </authorList>
    </citation>
    <scope>NUCLEOTIDE SEQUENCE [LARGE SCALE GENOMIC DNA]</scope>
    <source>
        <strain evidence="3">CGMCC 1.15342</strain>
    </source>
</reference>
<name>A0ABQ1MX47_9SPHI</name>
<keyword evidence="3" id="KW-1185">Reference proteome</keyword>
<evidence type="ECO:0000256" key="1">
    <source>
        <dbReference type="SAM" id="Phobius"/>
    </source>
</evidence>
<feature type="transmembrane region" description="Helical" evidence="1">
    <location>
        <begin position="120"/>
        <end position="136"/>
    </location>
</feature>
<feature type="transmembrane region" description="Helical" evidence="1">
    <location>
        <begin position="63"/>
        <end position="82"/>
    </location>
</feature>
<feature type="transmembrane region" description="Helical" evidence="1">
    <location>
        <begin position="20"/>
        <end position="43"/>
    </location>
</feature>
<protein>
    <recommendedName>
        <fullName evidence="4">VanZ-like domain-containing protein</fullName>
    </recommendedName>
</protein>
<gene>
    <name evidence="2" type="ORF">GCM10011386_45940</name>
</gene>
<dbReference type="Proteomes" id="UP000597338">
    <property type="component" value="Unassembled WGS sequence"/>
</dbReference>
<keyword evidence="1" id="KW-0472">Membrane</keyword>
<keyword evidence="1" id="KW-1133">Transmembrane helix</keyword>
<sequence length="147" mass="17597">MVYVFNLNGMWRLSYAYRSFFRALVYLLDDPYFQFYSISWFLIRFTRTSGHLIPVLNNWLTDFVFVPLIIHVAQSVSLCILGTSKPYRYPLFQILLIPVLTAYIFEYIMPRITHHHTSDIFDVVSYFAGGLFYRYIHQTYSIKKYAK</sequence>
<organism evidence="2 3">
    <name type="scientific">Parapedobacter defluvii</name>
    <dbReference type="NCBI Taxonomy" id="2045106"/>
    <lineage>
        <taxon>Bacteria</taxon>
        <taxon>Pseudomonadati</taxon>
        <taxon>Bacteroidota</taxon>
        <taxon>Sphingobacteriia</taxon>
        <taxon>Sphingobacteriales</taxon>
        <taxon>Sphingobacteriaceae</taxon>
        <taxon>Parapedobacter</taxon>
    </lineage>
</organism>
<accession>A0ABQ1MX47</accession>
<evidence type="ECO:0000313" key="3">
    <source>
        <dbReference type="Proteomes" id="UP000597338"/>
    </source>
</evidence>
<proteinExistence type="predicted"/>
<feature type="transmembrane region" description="Helical" evidence="1">
    <location>
        <begin position="89"/>
        <end position="108"/>
    </location>
</feature>
<keyword evidence="1" id="KW-0812">Transmembrane</keyword>
<evidence type="ECO:0000313" key="2">
    <source>
        <dbReference type="EMBL" id="GGC48521.1"/>
    </source>
</evidence>
<evidence type="ECO:0008006" key="4">
    <source>
        <dbReference type="Google" id="ProtNLM"/>
    </source>
</evidence>